<keyword evidence="1" id="KW-0812">Transmembrane</keyword>
<dbReference type="Proteomes" id="UP000322509">
    <property type="component" value="Chromosome"/>
</dbReference>
<evidence type="ECO:0000313" key="3">
    <source>
        <dbReference type="Proteomes" id="UP000322509"/>
    </source>
</evidence>
<organism evidence="2 3">
    <name type="scientific">Francisella marina</name>
    <dbReference type="NCBI Taxonomy" id="2249302"/>
    <lineage>
        <taxon>Bacteria</taxon>
        <taxon>Pseudomonadati</taxon>
        <taxon>Pseudomonadota</taxon>
        <taxon>Gammaproteobacteria</taxon>
        <taxon>Thiotrichales</taxon>
        <taxon>Francisellaceae</taxon>
        <taxon>Francisella</taxon>
    </lineage>
</organism>
<gene>
    <name evidence="2" type="ORF">F0R74_01580</name>
</gene>
<dbReference type="RefSeq" id="WP_149368025.1">
    <property type="nucleotide sequence ID" value="NZ_CP043550.1"/>
</dbReference>
<keyword evidence="1" id="KW-1133">Transmembrane helix</keyword>
<accession>A0ABX5ZEB1</accession>
<sequence length="265" mass="29596">MRIIYRIFIINILLIIIPNMVLAFVKINFVPTDSGMYNLITKKESSSVINLQLTSLQNDQYSNMGSSVSIDTGITLNNIVTIPISINNNQFIDKVIVIPMESGTSGDKFSSIDILDADLQNLNTSIVATSEINSIPIIIKNNKGIFLIYASHENSNNDTLKIYEINIDNNSLSEILSVDSYENISKIIPLDENTLVIIEKKFDFSVVAYIYSISKQEAVYSHALTTDSNVRVEYDPNMYKTSIVSDLDDIDITNAPSPFGITKIY</sequence>
<keyword evidence="3" id="KW-1185">Reference proteome</keyword>
<proteinExistence type="predicted"/>
<protein>
    <submittedName>
        <fullName evidence="2">Uncharacterized protein</fullName>
    </submittedName>
</protein>
<reference evidence="2 3" key="1">
    <citation type="submission" date="2019-09" db="EMBL/GenBank/DDBJ databases">
        <title>Complete genome sequence of Francisella marina E103-15.</title>
        <authorList>
            <person name="Tekedar H.C."/>
            <person name="Griffin M.J."/>
            <person name="Waldbieser G.C."/>
            <person name="Soto E."/>
        </authorList>
    </citation>
    <scope>NUCLEOTIDE SEQUENCE [LARGE SCALE GENOMIC DNA]</scope>
    <source>
        <strain evidence="2 3">E103-15</strain>
    </source>
</reference>
<evidence type="ECO:0000313" key="2">
    <source>
        <dbReference type="EMBL" id="QEO56595.1"/>
    </source>
</evidence>
<dbReference type="EMBL" id="CP043550">
    <property type="protein sequence ID" value="QEO56595.1"/>
    <property type="molecule type" value="Genomic_DNA"/>
</dbReference>
<keyword evidence="1" id="KW-0472">Membrane</keyword>
<evidence type="ECO:0000256" key="1">
    <source>
        <dbReference type="SAM" id="Phobius"/>
    </source>
</evidence>
<feature type="transmembrane region" description="Helical" evidence="1">
    <location>
        <begin position="7"/>
        <end position="25"/>
    </location>
</feature>
<name>A0ABX5ZEB1_9GAMM</name>